<protein>
    <recommendedName>
        <fullName evidence="3">Response regulatory domain-containing protein</fullName>
    </recommendedName>
</protein>
<gene>
    <name evidence="1" type="ORF">CWM47_09725</name>
</gene>
<organism evidence="1 2">
    <name type="scientific">Spirosoma pollinicola</name>
    <dbReference type="NCBI Taxonomy" id="2057025"/>
    <lineage>
        <taxon>Bacteria</taxon>
        <taxon>Pseudomonadati</taxon>
        <taxon>Bacteroidota</taxon>
        <taxon>Cytophagia</taxon>
        <taxon>Cytophagales</taxon>
        <taxon>Cytophagaceae</taxon>
        <taxon>Spirosoma</taxon>
    </lineage>
</organism>
<dbReference type="EMBL" id="CP025096">
    <property type="protein sequence ID" value="AUD02070.1"/>
    <property type="molecule type" value="Genomic_DNA"/>
</dbReference>
<evidence type="ECO:0008006" key="3">
    <source>
        <dbReference type="Google" id="ProtNLM"/>
    </source>
</evidence>
<dbReference type="Proteomes" id="UP000232883">
    <property type="component" value="Chromosome"/>
</dbReference>
<keyword evidence="2" id="KW-1185">Reference proteome</keyword>
<proteinExistence type="predicted"/>
<evidence type="ECO:0000313" key="1">
    <source>
        <dbReference type="EMBL" id="AUD02070.1"/>
    </source>
</evidence>
<dbReference type="KEGG" id="spir:CWM47_09725"/>
<name>A0A2K8YWQ4_9BACT</name>
<sequence>MLRCCLLNYPWDGQNPIAYYIQRTGYLTIAQAGALTDDLLTKLQTDSYDFVFLHLSTTDELIPKSYQEILNAQRRFIITSPFPKHLYQAYELAPVSYLTEPYPFERFLKCIDVLLP</sequence>
<accession>A0A2K8YWQ4</accession>
<reference evidence="1 2" key="1">
    <citation type="submission" date="2017-11" db="EMBL/GenBank/DDBJ databases">
        <title>Taxonomic description and genome sequences of Spirosoma HA7 sp. nov., isolated from pollen microhabitat of Corylus avellana.</title>
        <authorList>
            <person name="Ambika Manirajan B."/>
            <person name="Suarez C."/>
            <person name="Ratering S."/>
            <person name="Geissler-Plaum R."/>
            <person name="Cardinale M."/>
            <person name="Sylvia S."/>
        </authorList>
    </citation>
    <scope>NUCLEOTIDE SEQUENCE [LARGE SCALE GENOMIC DNA]</scope>
    <source>
        <strain evidence="1 2">HA7</strain>
    </source>
</reference>
<evidence type="ECO:0000313" key="2">
    <source>
        <dbReference type="Proteomes" id="UP000232883"/>
    </source>
</evidence>
<dbReference type="AlphaFoldDB" id="A0A2K8YWQ4"/>
<dbReference type="OrthoDB" id="958843at2"/>
<dbReference type="RefSeq" id="WP_100987790.1">
    <property type="nucleotide sequence ID" value="NZ_CP025096.1"/>
</dbReference>